<gene>
    <name evidence="7" type="ORF">UV54_C0056G0004</name>
</gene>
<proteinExistence type="inferred from homology"/>
<dbReference type="GO" id="GO:0016616">
    <property type="term" value="F:oxidoreductase activity, acting on the CH-OH group of donors, NAD or NADP as acceptor"/>
    <property type="evidence" value="ECO:0007669"/>
    <property type="project" value="InterPro"/>
</dbReference>
<accession>A0A0G1EVQ4</accession>
<evidence type="ECO:0000256" key="3">
    <source>
        <dbReference type="ARBA" id="ARBA00023027"/>
    </source>
</evidence>
<sequence>MAVEAIKRTVENANILVIDPDLFGGFEKAKDRVTQVAESLPDLRGLALSTTSYGWIDLEYFKKRQIPVCNIPGYSRESVAEHTLALLLCLAKRIIITDRKTQTGQYKLEMGFELKDKTLGIIGLGNIGSRVAELAQGIGMKVIAYNRSPRKKPGVKMVSLNQLLRQSDAITLHVIDSEATKNMINKKALDKMKPGAIIVNTVGRETVNEADMAQAIKSGKVYGYAYEAEDLEHTPLAKLENAVGIKGFGWYTKEALERLTLIWVDNILAIAKGKPQNVIL</sequence>
<dbReference type="CDD" id="cd05198">
    <property type="entry name" value="formate_dh_like"/>
    <property type="match status" value="1"/>
</dbReference>
<organism evidence="7 8">
    <name type="scientific">Candidatus Beckwithbacteria bacterium GW2011_GWA2_43_10</name>
    <dbReference type="NCBI Taxonomy" id="1618369"/>
    <lineage>
        <taxon>Bacteria</taxon>
        <taxon>Candidatus Beckwithiibacteriota</taxon>
    </lineage>
</organism>
<name>A0A0G1EVQ4_9BACT</name>
<dbReference type="SUPFAM" id="SSF52283">
    <property type="entry name" value="Formate/glycerate dehydrogenase catalytic domain-like"/>
    <property type="match status" value="1"/>
</dbReference>
<reference evidence="7 8" key="1">
    <citation type="journal article" date="2015" name="Nature">
        <title>rRNA introns, odd ribosomes, and small enigmatic genomes across a large radiation of phyla.</title>
        <authorList>
            <person name="Brown C.T."/>
            <person name="Hug L.A."/>
            <person name="Thomas B.C."/>
            <person name="Sharon I."/>
            <person name="Castelle C.J."/>
            <person name="Singh A."/>
            <person name="Wilkins M.J."/>
            <person name="Williams K.H."/>
            <person name="Banfield J.F."/>
        </authorList>
    </citation>
    <scope>NUCLEOTIDE SEQUENCE [LARGE SCALE GENOMIC DNA]</scope>
</reference>
<dbReference type="STRING" id="1618369.UV54_C0056G0004"/>
<dbReference type="Gene3D" id="3.40.50.720">
    <property type="entry name" value="NAD(P)-binding Rossmann-like Domain"/>
    <property type="match status" value="2"/>
</dbReference>
<dbReference type="InterPro" id="IPR050418">
    <property type="entry name" value="D-iso_2-hydroxyacid_DH_PdxB"/>
</dbReference>
<keyword evidence="2 4" id="KW-0560">Oxidoreductase</keyword>
<dbReference type="PROSITE" id="PS00065">
    <property type="entry name" value="D_2_HYDROXYACID_DH_1"/>
    <property type="match status" value="1"/>
</dbReference>
<dbReference type="PATRIC" id="fig|1618369.3.peg.703"/>
<dbReference type="InterPro" id="IPR029752">
    <property type="entry name" value="D-isomer_DH_CS1"/>
</dbReference>
<dbReference type="Proteomes" id="UP000034213">
    <property type="component" value="Unassembled WGS sequence"/>
</dbReference>
<evidence type="ECO:0000256" key="4">
    <source>
        <dbReference type="RuleBase" id="RU003719"/>
    </source>
</evidence>
<evidence type="ECO:0000313" key="7">
    <source>
        <dbReference type="EMBL" id="KKS78648.1"/>
    </source>
</evidence>
<dbReference type="InterPro" id="IPR006139">
    <property type="entry name" value="D-isomer_2_OHA_DH_cat_dom"/>
</dbReference>
<dbReference type="PANTHER" id="PTHR43761:SF1">
    <property type="entry name" value="D-ISOMER SPECIFIC 2-HYDROXYACID DEHYDROGENASE CATALYTIC DOMAIN-CONTAINING PROTEIN-RELATED"/>
    <property type="match status" value="1"/>
</dbReference>
<evidence type="ECO:0000259" key="5">
    <source>
        <dbReference type="Pfam" id="PF00389"/>
    </source>
</evidence>
<feature type="domain" description="D-isomer specific 2-hydroxyacid dehydrogenase NAD-binding" evidence="6">
    <location>
        <begin position="84"/>
        <end position="243"/>
    </location>
</feature>
<evidence type="ECO:0000256" key="1">
    <source>
        <dbReference type="ARBA" id="ARBA00005854"/>
    </source>
</evidence>
<dbReference type="SUPFAM" id="SSF51735">
    <property type="entry name" value="NAD(P)-binding Rossmann-fold domains"/>
    <property type="match status" value="1"/>
</dbReference>
<protein>
    <submittedName>
        <fullName evidence="7">Glyoxylate reductase</fullName>
    </submittedName>
</protein>
<dbReference type="InterPro" id="IPR036291">
    <property type="entry name" value="NAD(P)-bd_dom_sf"/>
</dbReference>
<dbReference type="PANTHER" id="PTHR43761">
    <property type="entry name" value="D-ISOMER SPECIFIC 2-HYDROXYACID DEHYDROGENASE FAMILY PROTEIN (AFU_ORTHOLOGUE AFUA_1G13630)"/>
    <property type="match status" value="1"/>
</dbReference>
<keyword evidence="3" id="KW-0520">NAD</keyword>
<comment type="similarity">
    <text evidence="1 4">Belongs to the D-isomer specific 2-hydroxyacid dehydrogenase family.</text>
</comment>
<dbReference type="GO" id="GO:0051287">
    <property type="term" value="F:NAD binding"/>
    <property type="evidence" value="ECO:0007669"/>
    <property type="project" value="InterPro"/>
</dbReference>
<dbReference type="Pfam" id="PF00389">
    <property type="entry name" value="2-Hacid_dh"/>
    <property type="match status" value="1"/>
</dbReference>
<dbReference type="Pfam" id="PF02826">
    <property type="entry name" value="2-Hacid_dh_C"/>
    <property type="match status" value="1"/>
</dbReference>
<dbReference type="EMBL" id="LCEW01000056">
    <property type="protein sequence ID" value="KKS78648.1"/>
    <property type="molecule type" value="Genomic_DNA"/>
</dbReference>
<comment type="caution">
    <text evidence="7">The sequence shown here is derived from an EMBL/GenBank/DDBJ whole genome shotgun (WGS) entry which is preliminary data.</text>
</comment>
<feature type="domain" description="D-isomer specific 2-hydroxyacid dehydrogenase catalytic" evidence="5">
    <location>
        <begin position="35"/>
        <end position="277"/>
    </location>
</feature>
<evidence type="ECO:0000256" key="2">
    <source>
        <dbReference type="ARBA" id="ARBA00023002"/>
    </source>
</evidence>
<dbReference type="AlphaFoldDB" id="A0A0G1EVQ4"/>
<dbReference type="InterPro" id="IPR006140">
    <property type="entry name" value="D-isomer_DH_NAD-bd"/>
</dbReference>
<evidence type="ECO:0000313" key="8">
    <source>
        <dbReference type="Proteomes" id="UP000034213"/>
    </source>
</evidence>
<evidence type="ECO:0000259" key="6">
    <source>
        <dbReference type="Pfam" id="PF02826"/>
    </source>
</evidence>